<evidence type="ECO:0000256" key="1">
    <source>
        <dbReference type="SAM" id="SignalP"/>
    </source>
</evidence>
<reference evidence="2 3" key="1">
    <citation type="submission" date="2024-05" db="EMBL/GenBank/DDBJ databases">
        <title>Three bacterial strains, DH-69, EH-24, and ECK-19 isolated from coastal sediments.</title>
        <authorList>
            <person name="Ye Y.-Q."/>
            <person name="Du Z.-J."/>
        </authorList>
    </citation>
    <scope>NUCLEOTIDE SEQUENCE [LARGE SCALE GENOMIC DNA]</scope>
    <source>
        <strain evidence="2 3">ECK-19</strain>
    </source>
</reference>
<feature type="signal peptide" evidence="1">
    <location>
        <begin position="1"/>
        <end position="33"/>
    </location>
</feature>
<evidence type="ECO:0000313" key="3">
    <source>
        <dbReference type="Proteomes" id="UP001560685"/>
    </source>
</evidence>
<dbReference type="Proteomes" id="UP001560685">
    <property type="component" value="Unassembled WGS sequence"/>
</dbReference>
<sequence>MHLRRQRRNIFQKLALSLVSGLFLTTMAVPAHADDNEKTQTTPNKVLIEIYRIAPGKHKAFLEAIASYDEANARAGLPPRQLYVHSDGANWDFMLIQPAKTPTENSEALSKAWKDLDLPSGAQFFLTFRENIAEHSDTFAYGPLSAAKFLSTVD</sequence>
<accession>A0ABV3Z954</accession>
<keyword evidence="3" id="KW-1185">Reference proteome</keyword>
<name>A0ABV3Z954_9PROT</name>
<dbReference type="EMBL" id="JBEHZE010000001">
    <property type="protein sequence ID" value="MEX6634544.1"/>
    <property type="molecule type" value="Genomic_DNA"/>
</dbReference>
<comment type="caution">
    <text evidence="2">The sequence shown here is derived from an EMBL/GenBank/DDBJ whole genome shotgun (WGS) entry which is preliminary data.</text>
</comment>
<feature type="chain" id="PRO_5046286269" evidence="1">
    <location>
        <begin position="34"/>
        <end position="154"/>
    </location>
</feature>
<evidence type="ECO:0000313" key="2">
    <source>
        <dbReference type="EMBL" id="MEX6634544.1"/>
    </source>
</evidence>
<organism evidence="2 3">
    <name type="scientific">Hyphococcus lacteus</name>
    <dbReference type="NCBI Taxonomy" id="3143536"/>
    <lineage>
        <taxon>Bacteria</taxon>
        <taxon>Pseudomonadati</taxon>
        <taxon>Pseudomonadota</taxon>
        <taxon>Alphaproteobacteria</taxon>
        <taxon>Parvularculales</taxon>
        <taxon>Parvularculaceae</taxon>
        <taxon>Hyphococcus</taxon>
    </lineage>
</organism>
<dbReference type="RefSeq" id="WP_369314522.1">
    <property type="nucleotide sequence ID" value="NZ_JBEHZE010000001.1"/>
</dbReference>
<gene>
    <name evidence="2" type="ORF">ABFZ84_13390</name>
</gene>
<proteinExistence type="predicted"/>
<keyword evidence="1" id="KW-0732">Signal</keyword>
<protein>
    <submittedName>
        <fullName evidence="2">Uncharacterized protein</fullName>
    </submittedName>
</protein>